<evidence type="ECO:0000256" key="3">
    <source>
        <dbReference type="ARBA" id="ARBA00022927"/>
    </source>
</evidence>
<evidence type="ECO:0000256" key="7">
    <source>
        <dbReference type="ARBA" id="ARBA00037847"/>
    </source>
</evidence>
<dbReference type="GO" id="GO:0008320">
    <property type="term" value="F:protein transmembrane transporter activity"/>
    <property type="evidence" value="ECO:0007669"/>
    <property type="project" value="UniProtKB-UniRule"/>
</dbReference>
<evidence type="ECO:0000313" key="9">
    <source>
        <dbReference type="EMBL" id="KGK99081.1"/>
    </source>
</evidence>
<dbReference type="Pfam" id="PF00584">
    <property type="entry name" value="SecE"/>
    <property type="match status" value="1"/>
</dbReference>
<reference evidence="9 10" key="1">
    <citation type="submission" date="2014-09" db="EMBL/GenBank/DDBJ databases">
        <title>Draft genome sequence of an obligately methylotrophic methanogen, Methanococcoides methylutens, isolated from marine sediment.</title>
        <authorList>
            <person name="Guan Y."/>
            <person name="Ngugi D.K."/>
            <person name="Blom J."/>
            <person name="Ali S."/>
            <person name="Ferry J.G."/>
            <person name="Stingl U."/>
        </authorList>
    </citation>
    <scope>NUCLEOTIDE SEQUENCE [LARGE SCALE GENOMIC DNA]</scope>
    <source>
        <strain evidence="9 10">DSM 2657</strain>
    </source>
</reference>
<keyword evidence="2 8" id="KW-0812">Transmembrane</keyword>
<comment type="function">
    <text evidence="8">Essential subunit of the Sec protein translocation channel SecYEG. Clamps together the 2 halves of SecY. May contact the channel plug during translocation.</text>
</comment>
<sequence>MFEAPKINRNVGQVLKSYLRVLKLSKKPSREEFLMISKVAGAGILVVGFVGFIIYVLLTEVPKWV</sequence>
<evidence type="ECO:0000313" key="10">
    <source>
        <dbReference type="Proteomes" id="UP000029859"/>
    </source>
</evidence>
<organism evidence="9 10">
    <name type="scientific">Methanococcoides methylutens</name>
    <dbReference type="NCBI Taxonomy" id="2226"/>
    <lineage>
        <taxon>Archaea</taxon>
        <taxon>Methanobacteriati</taxon>
        <taxon>Methanobacteriota</taxon>
        <taxon>Stenosarchaea group</taxon>
        <taxon>Methanomicrobia</taxon>
        <taxon>Methanosarcinales</taxon>
        <taxon>Methanosarcinaceae</taxon>
        <taxon>Methanococcoides</taxon>
    </lineage>
</organism>
<accession>A0A099T4E9</accession>
<evidence type="ECO:0000256" key="6">
    <source>
        <dbReference type="ARBA" id="ARBA00023136"/>
    </source>
</evidence>
<evidence type="ECO:0000256" key="5">
    <source>
        <dbReference type="ARBA" id="ARBA00023010"/>
    </source>
</evidence>
<keyword evidence="5 8" id="KW-0811">Translocation</keyword>
<dbReference type="InterPro" id="IPR001901">
    <property type="entry name" value="Translocase_SecE/Sec61-g"/>
</dbReference>
<dbReference type="GO" id="GO:0012505">
    <property type="term" value="C:endomembrane system"/>
    <property type="evidence" value="ECO:0007669"/>
    <property type="project" value="UniProtKB-SubCell"/>
</dbReference>
<name>A0A099T4E9_METMT</name>
<dbReference type="NCBIfam" id="NF006908">
    <property type="entry name" value="PRK09400.1-3"/>
    <property type="match status" value="1"/>
</dbReference>
<dbReference type="OrthoDB" id="52835at2157"/>
<dbReference type="Proteomes" id="UP000029859">
    <property type="component" value="Unassembled WGS sequence"/>
</dbReference>
<dbReference type="GO" id="GO:0006605">
    <property type="term" value="P:protein targeting"/>
    <property type="evidence" value="ECO:0007669"/>
    <property type="project" value="UniProtKB-UniRule"/>
</dbReference>
<keyword evidence="8" id="KW-1003">Cell membrane</keyword>
<dbReference type="InterPro" id="IPR008158">
    <property type="entry name" value="Translocase_Sec61-g"/>
</dbReference>
<keyword evidence="6 8" id="KW-0472">Membrane</keyword>
<comment type="similarity">
    <text evidence="8">Belongs to the SecE/SEC61-gamma family.</text>
</comment>
<comment type="caution">
    <text evidence="9">The sequence shown here is derived from an EMBL/GenBank/DDBJ whole genome shotgun (WGS) entry which is preliminary data.</text>
</comment>
<dbReference type="GO" id="GO:0005886">
    <property type="term" value="C:plasma membrane"/>
    <property type="evidence" value="ECO:0007669"/>
    <property type="project" value="UniProtKB-SubCell"/>
</dbReference>
<evidence type="ECO:0000256" key="8">
    <source>
        <dbReference type="HAMAP-Rule" id="MF_00422"/>
    </source>
</evidence>
<keyword evidence="1 8" id="KW-0813">Transport</keyword>
<keyword evidence="4 8" id="KW-1133">Transmembrane helix</keyword>
<evidence type="ECO:0000256" key="4">
    <source>
        <dbReference type="ARBA" id="ARBA00022989"/>
    </source>
</evidence>
<dbReference type="SUPFAM" id="SSF103456">
    <property type="entry name" value="Preprotein translocase SecE subunit"/>
    <property type="match status" value="1"/>
</dbReference>
<dbReference type="EMBL" id="JRHO01000009">
    <property type="protein sequence ID" value="KGK99081.1"/>
    <property type="molecule type" value="Genomic_DNA"/>
</dbReference>
<gene>
    <name evidence="8" type="primary">secE</name>
    <name evidence="9" type="ORF">LI82_03345</name>
</gene>
<comment type="subcellular location">
    <subcellularLocation>
        <location evidence="8">Cell membrane</location>
        <topology evidence="8">Single-pass membrane protein</topology>
    </subcellularLocation>
    <subcellularLocation>
        <location evidence="7">Endomembrane system</location>
        <topology evidence="7">Single-pass membrane protein</topology>
    </subcellularLocation>
</comment>
<keyword evidence="3 8" id="KW-0653">Protein transport</keyword>
<dbReference type="RefSeq" id="WP_048193499.1">
    <property type="nucleotide sequence ID" value="NZ_CAAGSM010000002.1"/>
</dbReference>
<protein>
    <recommendedName>
        <fullName evidence="8">Protein translocase subunit SecE</fullName>
    </recommendedName>
    <alternativeName>
        <fullName evidence="8">Protein transport protein Sec61 gamma subunit homolog</fullName>
    </alternativeName>
</protein>
<proteinExistence type="inferred from homology"/>
<comment type="subunit">
    <text evidence="8">Component of the Sec protein translocase complex. Heterotrimer consisting of SecY (alpha), SecG (beta) and SecE (gamma) subunits. The heterotrimers can form oligomers, although 1 heterotrimer is thought to be able to translocate proteins. Interacts with the ribosome. May interact with SecDF, and other proteins may be involved.</text>
</comment>
<keyword evidence="10" id="KW-1185">Reference proteome</keyword>
<evidence type="ECO:0000256" key="2">
    <source>
        <dbReference type="ARBA" id="ARBA00022692"/>
    </source>
</evidence>
<dbReference type="NCBIfam" id="TIGR00327">
    <property type="entry name" value="secE_euk_arch"/>
    <property type="match status" value="1"/>
</dbReference>
<dbReference type="HAMAP" id="MF_00422">
    <property type="entry name" value="SecE"/>
    <property type="match status" value="1"/>
</dbReference>
<dbReference type="GO" id="GO:0065002">
    <property type="term" value="P:intracellular protein transmembrane transport"/>
    <property type="evidence" value="ECO:0007669"/>
    <property type="project" value="UniProtKB-UniRule"/>
</dbReference>
<dbReference type="AlphaFoldDB" id="A0A099T4E9"/>
<dbReference type="GO" id="GO:0009306">
    <property type="term" value="P:protein secretion"/>
    <property type="evidence" value="ECO:0007669"/>
    <property type="project" value="UniProtKB-UniRule"/>
</dbReference>
<feature type="transmembrane region" description="Helical" evidence="8">
    <location>
        <begin position="33"/>
        <end position="58"/>
    </location>
</feature>
<dbReference type="Gene3D" id="1.20.5.820">
    <property type="entry name" value="Preprotein translocase SecE subunit"/>
    <property type="match status" value="1"/>
</dbReference>
<dbReference type="InterPro" id="IPR023391">
    <property type="entry name" value="Prot_translocase_SecE_dom_sf"/>
</dbReference>
<evidence type="ECO:0000256" key="1">
    <source>
        <dbReference type="ARBA" id="ARBA00022448"/>
    </source>
</evidence>